<dbReference type="PANTHER" id="PTHR13554">
    <property type="entry name" value="26S PROTEASOME NON-ATPASE REGULATORY SUBUNIT 5-RELATED"/>
    <property type="match status" value="1"/>
</dbReference>
<keyword evidence="2" id="KW-1185">Reference proteome</keyword>
<keyword evidence="1" id="KW-0647">Proteasome</keyword>
<dbReference type="SUPFAM" id="SSF48371">
    <property type="entry name" value="ARM repeat"/>
    <property type="match status" value="1"/>
</dbReference>
<accession>A0A4P9Y7H6</accession>
<dbReference type="AlphaFoldDB" id="A0A4P9Y7H6"/>
<dbReference type="PANTHER" id="PTHR13554:SF10">
    <property type="entry name" value="26S PROTEASOME NON-ATPASE REGULATORY SUBUNIT 5"/>
    <property type="match status" value="1"/>
</dbReference>
<gene>
    <name evidence="1" type="ORF">BJ684DRAFT_18644</name>
</gene>
<sequence>METPSLFQSLEEVTTARMTGANRAAALEAIPLSLFDQASCQAEPPLKECNLLVDLLESGNDALTAIAANRLTTLLANAPFSAVYEIFSEPLINALTSASTEPVLQLVLRQCEKCLKSREQIDAFLATPLLFGLIQALEDGSSQLCEDISAFVAALITELPDQINLILSSHVLSQLHQMALIDDTVQQFRVYDAAARIALSSPSAFDMLVLQECIMDELITQFSQMRDPLSAMLAVEIFSELTLSEKGLRFLIDQGVLAETVLILRDRGEDQPGRLCLPKLLQFIARIAMLHDISFIEEKYAVLPAIFSLYHHSTEMEHKTLILAIIGHLGAHPANLPLFLQSSLSDLLEQVLNNASAVGKERVAAVEALATILNSSRTMGADTDGLVYEVWRRVDQDLDQSHASGASLLRKLIAGTKQAFPDLLIPSYSSIHGLAQRTWGRNAMAMDEAPPGEASCIEYLLDRKQGSEGEGPHWKLAILQAIDHNPLSAESFSPSILERVARYVREGAYYVPTEAAVLVATE</sequence>
<dbReference type="InterPro" id="IPR011989">
    <property type="entry name" value="ARM-like"/>
</dbReference>
<dbReference type="InterPro" id="IPR019538">
    <property type="entry name" value="PSMD5"/>
</dbReference>
<dbReference type="GO" id="GO:0005829">
    <property type="term" value="C:cytosol"/>
    <property type="evidence" value="ECO:0007669"/>
    <property type="project" value="TreeGrafter"/>
</dbReference>
<reference evidence="2" key="1">
    <citation type="journal article" date="2018" name="Nat. Microbiol.">
        <title>Leveraging single-cell genomics to expand the fungal tree of life.</title>
        <authorList>
            <person name="Ahrendt S.R."/>
            <person name="Quandt C.A."/>
            <person name="Ciobanu D."/>
            <person name="Clum A."/>
            <person name="Salamov A."/>
            <person name="Andreopoulos B."/>
            <person name="Cheng J.F."/>
            <person name="Woyke T."/>
            <person name="Pelin A."/>
            <person name="Henrissat B."/>
            <person name="Reynolds N.K."/>
            <person name="Benny G.L."/>
            <person name="Smith M.E."/>
            <person name="James T.Y."/>
            <person name="Grigoriev I.V."/>
        </authorList>
    </citation>
    <scope>NUCLEOTIDE SEQUENCE [LARGE SCALE GENOMIC DNA]</scope>
</reference>
<organism evidence="1 2">
    <name type="scientific">Piptocephalis cylindrospora</name>
    <dbReference type="NCBI Taxonomy" id="1907219"/>
    <lineage>
        <taxon>Eukaryota</taxon>
        <taxon>Fungi</taxon>
        <taxon>Fungi incertae sedis</taxon>
        <taxon>Zoopagomycota</taxon>
        <taxon>Zoopagomycotina</taxon>
        <taxon>Zoopagomycetes</taxon>
        <taxon>Zoopagales</taxon>
        <taxon>Piptocephalidaceae</taxon>
        <taxon>Piptocephalis</taxon>
    </lineage>
</organism>
<dbReference type="Gene3D" id="1.25.10.10">
    <property type="entry name" value="Leucine-rich Repeat Variant"/>
    <property type="match status" value="1"/>
</dbReference>
<dbReference type="GO" id="GO:0000502">
    <property type="term" value="C:proteasome complex"/>
    <property type="evidence" value="ECO:0007669"/>
    <property type="project" value="UniProtKB-KW"/>
</dbReference>
<proteinExistence type="predicted"/>
<evidence type="ECO:0000313" key="2">
    <source>
        <dbReference type="Proteomes" id="UP000267251"/>
    </source>
</evidence>
<dbReference type="EMBL" id="KZ987768">
    <property type="protein sequence ID" value="RKP14993.1"/>
    <property type="molecule type" value="Genomic_DNA"/>
</dbReference>
<protein>
    <submittedName>
        <fullName evidence="1">26S proteasome non-ATPase regulatory subunit 5</fullName>
    </submittedName>
</protein>
<dbReference type="OrthoDB" id="10250600at2759"/>
<dbReference type="GO" id="GO:0043248">
    <property type="term" value="P:proteasome assembly"/>
    <property type="evidence" value="ECO:0007669"/>
    <property type="project" value="InterPro"/>
</dbReference>
<dbReference type="InterPro" id="IPR016024">
    <property type="entry name" value="ARM-type_fold"/>
</dbReference>
<dbReference type="Pfam" id="PF10508">
    <property type="entry name" value="Proteasom_PSMB"/>
    <property type="match status" value="1"/>
</dbReference>
<dbReference type="Proteomes" id="UP000267251">
    <property type="component" value="Unassembled WGS sequence"/>
</dbReference>
<name>A0A4P9Y7H6_9FUNG</name>
<evidence type="ECO:0000313" key="1">
    <source>
        <dbReference type="EMBL" id="RKP14993.1"/>
    </source>
</evidence>